<name>A0A9N8Z7R0_9GLOM</name>
<dbReference type="EMBL" id="CAJVPK010000230">
    <property type="protein sequence ID" value="CAG8479158.1"/>
    <property type="molecule type" value="Genomic_DNA"/>
</dbReference>
<keyword evidence="3" id="KW-1185">Reference proteome</keyword>
<feature type="compositionally biased region" description="Basic and acidic residues" evidence="1">
    <location>
        <begin position="281"/>
        <end position="291"/>
    </location>
</feature>
<gene>
    <name evidence="2" type="ORF">DEBURN_LOCUS3562</name>
</gene>
<feature type="region of interest" description="Disordered" evidence="1">
    <location>
        <begin position="272"/>
        <end position="291"/>
    </location>
</feature>
<sequence>MAPNSLISGSLQQGLDSSQDNSSNYFSQSWLKWTSIVSHQKPQIPKPPADTLKLQRYIVNNHGWWPIFGGEPGLKRKYDASTTSFMLSPKQTPLNLVPLEFSKRRKIHNCSHFSSQFSCKNYLAVEWNPEENGFRTAFPPRTTTSALPQENFAAVTSRVLLVRRLKAKQGNIFKGDAASRFRKNVLLKVAQGGFTVNDINSVIESPTNESDVIIKRPWKDGTTEPGKGAFEELKSLRHKHSSESSLPSCLSYSTSASQELLNQARKYYLIHKGSSPSSPRVRREPDPLSNV</sequence>
<evidence type="ECO:0000256" key="1">
    <source>
        <dbReference type="SAM" id="MobiDB-lite"/>
    </source>
</evidence>
<dbReference type="OrthoDB" id="2374153at2759"/>
<evidence type="ECO:0000313" key="2">
    <source>
        <dbReference type="EMBL" id="CAG8479158.1"/>
    </source>
</evidence>
<reference evidence="2" key="1">
    <citation type="submission" date="2021-06" db="EMBL/GenBank/DDBJ databases">
        <authorList>
            <person name="Kallberg Y."/>
            <person name="Tangrot J."/>
            <person name="Rosling A."/>
        </authorList>
    </citation>
    <scope>NUCLEOTIDE SEQUENCE</scope>
    <source>
        <strain evidence="2">AZ414A</strain>
    </source>
</reference>
<evidence type="ECO:0000313" key="3">
    <source>
        <dbReference type="Proteomes" id="UP000789706"/>
    </source>
</evidence>
<proteinExistence type="predicted"/>
<dbReference type="Proteomes" id="UP000789706">
    <property type="component" value="Unassembled WGS sequence"/>
</dbReference>
<comment type="caution">
    <text evidence="2">The sequence shown here is derived from an EMBL/GenBank/DDBJ whole genome shotgun (WGS) entry which is preliminary data.</text>
</comment>
<dbReference type="AlphaFoldDB" id="A0A9N8Z7R0"/>
<organism evidence="2 3">
    <name type="scientific">Diversispora eburnea</name>
    <dbReference type="NCBI Taxonomy" id="1213867"/>
    <lineage>
        <taxon>Eukaryota</taxon>
        <taxon>Fungi</taxon>
        <taxon>Fungi incertae sedis</taxon>
        <taxon>Mucoromycota</taxon>
        <taxon>Glomeromycotina</taxon>
        <taxon>Glomeromycetes</taxon>
        <taxon>Diversisporales</taxon>
        <taxon>Diversisporaceae</taxon>
        <taxon>Diversispora</taxon>
    </lineage>
</organism>
<accession>A0A9N8Z7R0</accession>
<protein>
    <submittedName>
        <fullName evidence="2">5931_t:CDS:1</fullName>
    </submittedName>
</protein>